<sequence length="140" mass="15182">MRKFNITLMLFIAVIAACLGVFLFLAEPRGIAYWATSMLSLLAISLTSLAYAIRLMKTNIKSAKIQVAILVSYVIAIIAAAITGSSAGSIPYIMQSMEVDFIATFDYIWPTVLLGGAIASLSYVFAHNLISRKDINLVQA</sequence>
<feature type="transmembrane region" description="Helical" evidence="1">
    <location>
        <begin position="7"/>
        <end position="25"/>
    </location>
</feature>
<evidence type="ECO:0000256" key="1">
    <source>
        <dbReference type="SAM" id="Phobius"/>
    </source>
</evidence>
<accession>A0A2N8SQI7</accession>
<protein>
    <submittedName>
        <fullName evidence="2">Uncharacterized protein</fullName>
    </submittedName>
</protein>
<dbReference type="OrthoDB" id="7031169at2"/>
<keyword evidence="1" id="KW-0472">Membrane</keyword>
<proteinExistence type="predicted"/>
<dbReference type="PROSITE" id="PS51257">
    <property type="entry name" value="PROKAR_LIPOPROTEIN"/>
    <property type="match status" value="1"/>
</dbReference>
<feature type="transmembrane region" description="Helical" evidence="1">
    <location>
        <begin position="107"/>
        <end position="126"/>
    </location>
</feature>
<gene>
    <name evidence="2" type="ORF">CXL00_13860</name>
</gene>
<reference evidence="2 3" key="1">
    <citation type="submission" date="2018-01" db="EMBL/GenBank/DDBJ databases">
        <title>Denitrification phenotypes of diverse strains of Pseudomonas stutzeri.</title>
        <authorList>
            <person name="Milligan D.A."/>
            <person name="Bergaust L."/>
            <person name="Bakken L.R."/>
            <person name="Frostegard A."/>
        </authorList>
    </citation>
    <scope>NUCLEOTIDE SEQUENCE [LARGE SCALE GENOMIC DNA]</scope>
    <source>
        <strain evidence="2 3">28a3</strain>
    </source>
</reference>
<dbReference type="AlphaFoldDB" id="A0A2N8SQI7"/>
<dbReference type="EMBL" id="POUW01000005">
    <property type="protein sequence ID" value="PNG04753.1"/>
    <property type="molecule type" value="Genomic_DNA"/>
</dbReference>
<dbReference type="RefSeq" id="WP_102846999.1">
    <property type="nucleotide sequence ID" value="NZ_JAMOIG010000031.1"/>
</dbReference>
<keyword evidence="1" id="KW-0812">Transmembrane</keyword>
<comment type="caution">
    <text evidence="2">The sequence shown here is derived from an EMBL/GenBank/DDBJ whole genome shotgun (WGS) entry which is preliminary data.</text>
</comment>
<dbReference type="Proteomes" id="UP000235897">
    <property type="component" value="Unassembled WGS sequence"/>
</dbReference>
<evidence type="ECO:0000313" key="3">
    <source>
        <dbReference type="Proteomes" id="UP000235897"/>
    </source>
</evidence>
<name>A0A2N8SQI7_STUST</name>
<evidence type="ECO:0000313" key="2">
    <source>
        <dbReference type="EMBL" id="PNG04753.1"/>
    </source>
</evidence>
<organism evidence="2 3">
    <name type="scientific">Stutzerimonas stutzeri</name>
    <name type="common">Pseudomonas stutzeri</name>
    <dbReference type="NCBI Taxonomy" id="316"/>
    <lineage>
        <taxon>Bacteria</taxon>
        <taxon>Pseudomonadati</taxon>
        <taxon>Pseudomonadota</taxon>
        <taxon>Gammaproteobacteria</taxon>
        <taxon>Pseudomonadales</taxon>
        <taxon>Pseudomonadaceae</taxon>
        <taxon>Stutzerimonas</taxon>
    </lineage>
</organism>
<feature type="transmembrane region" description="Helical" evidence="1">
    <location>
        <begin position="65"/>
        <end position="87"/>
    </location>
</feature>
<feature type="transmembrane region" description="Helical" evidence="1">
    <location>
        <begin position="31"/>
        <end position="53"/>
    </location>
</feature>
<keyword evidence="1" id="KW-1133">Transmembrane helix</keyword>